<comment type="subcellular location">
    <subcellularLocation>
        <location evidence="3">Cytoplasm</location>
    </subcellularLocation>
</comment>
<organism evidence="15 16">
    <name type="scientific">Caenispirillum bisanense</name>
    <dbReference type="NCBI Taxonomy" id="414052"/>
    <lineage>
        <taxon>Bacteria</taxon>
        <taxon>Pseudomonadati</taxon>
        <taxon>Pseudomonadota</taxon>
        <taxon>Alphaproteobacteria</taxon>
        <taxon>Rhodospirillales</taxon>
        <taxon>Novispirillaceae</taxon>
        <taxon>Caenispirillum</taxon>
    </lineage>
</organism>
<dbReference type="SUPFAM" id="SSF52009">
    <property type="entry name" value="Phosphohistidine domain"/>
    <property type="match status" value="1"/>
</dbReference>
<dbReference type="PROSITE" id="PS00742">
    <property type="entry name" value="PEP_ENZYMES_2"/>
    <property type="match status" value="1"/>
</dbReference>
<dbReference type="GO" id="GO:0009401">
    <property type="term" value="P:phosphoenolpyruvate-dependent sugar phosphotransferase system"/>
    <property type="evidence" value="ECO:0007669"/>
    <property type="project" value="UniProtKB-KW"/>
</dbReference>
<dbReference type="NCBIfam" id="TIGR01417">
    <property type="entry name" value="PTS_I_fam"/>
    <property type="match status" value="1"/>
</dbReference>
<keyword evidence="10" id="KW-0598">Phosphotransferase system</keyword>
<keyword evidence="8" id="KW-0762">Sugar transport</keyword>
<dbReference type="SUPFAM" id="SSF55781">
    <property type="entry name" value="GAF domain-like"/>
    <property type="match status" value="1"/>
</dbReference>
<dbReference type="AlphaFoldDB" id="A0A286G6R5"/>
<keyword evidence="12" id="KW-0418">Kinase</keyword>
<evidence type="ECO:0000256" key="4">
    <source>
        <dbReference type="ARBA" id="ARBA00007837"/>
    </source>
</evidence>
<dbReference type="Gene3D" id="3.20.20.60">
    <property type="entry name" value="Phosphoenolpyruvate-binding domains"/>
    <property type="match status" value="1"/>
</dbReference>
<dbReference type="InterPro" id="IPR008279">
    <property type="entry name" value="PEP-util_enz_mobile_dom"/>
</dbReference>
<evidence type="ECO:0000256" key="6">
    <source>
        <dbReference type="ARBA" id="ARBA00022448"/>
    </source>
</evidence>
<dbReference type="Gene3D" id="1.10.274.10">
    <property type="entry name" value="PtsI, HPr-binding domain"/>
    <property type="match status" value="1"/>
</dbReference>
<dbReference type="InterPro" id="IPR015813">
    <property type="entry name" value="Pyrv/PenolPyrv_kinase-like_dom"/>
</dbReference>
<dbReference type="InterPro" id="IPR036618">
    <property type="entry name" value="PtsI_HPr-bd_sf"/>
</dbReference>
<dbReference type="Gene3D" id="3.50.30.10">
    <property type="entry name" value="Phosphohistidine domain"/>
    <property type="match status" value="1"/>
</dbReference>
<keyword evidence="13" id="KW-0460">Magnesium</keyword>
<evidence type="ECO:0000256" key="8">
    <source>
        <dbReference type="ARBA" id="ARBA00022597"/>
    </source>
</evidence>
<dbReference type="PRINTS" id="PR01736">
    <property type="entry name" value="PHPHTRNFRASE"/>
</dbReference>
<evidence type="ECO:0000256" key="12">
    <source>
        <dbReference type="ARBA" id="ARBA00022777"/>
    </source>
</evidence>
<dbReference type="Gene3D" id="3.30.450.40">
    <property type="match status" value="1"/>
</dbReference>
<evidence type="ECO:0000313" key="15">
    <source>
        <dbReference type="EMBL" id="SOD91241.1"/>
    </source>
</evidence>
<evidence type="ECO:0000256" key="5">
    <source>
        <dbReference type="ARBA" id="ARBA00012232"/>
    </source>
</evidence>
<gene>
    <name evidence="15" type="ORF">SAMN05421508_101873</name>
</gene>
<feature type="domain" description="GAF" evidence="14">
    <location>
        <begin position="37"/>
        <end position="183"/>
    </location>
</feature>
<dbReference type="InterPro" id="IPR040442">
    <property type="entry name" value="Pyrv_kinase-like_dom_sf"/>
</dbReference>
<dbReference type="SMART" id="SM00065">
    <property type="entry name" value="GAF"/>
    <property type="match status" value="1"/>
</dbReference>
<dbReference type="SUPFAM" id="SSF47831">
    <property type="entry name" value="Enzyme I of the PEP:sugar phosphotransferase system HPr-binding (sub)domain"/>
    <property type="match status" value="1"/>
</dbReference>
<evidence type="ECO:0000256" key="3">
    <source>
        <dbReference type="ARBA" id="ARBA00004496"/>
    </source>
</evidence>
<dbReference type="Proteomes" id="UP000219621">
    <property type="component" value="Unassembled WGS sequence"/>
</dbReference>
<dbReference type="InterPro" id="IPR050499">
    <property type="entry name" value="PEP-utilizing_PTS_enzyme"/>
</dbReference>
<dbReference type="Pfam" id="PF02896">
    <property type="entry name" value="PEP-utilizers_C"/>
    <property type="match status" value="1"/>
</dbReference>
<evidence type="ECO:0000256" key="13">
    <source>
        <dbReference type="ARBA" id="ARBA00022842"/>
    </source>
</evidence>
<sequence>MRTQDSSGRTPAAMTYDTSAPRRLLGRLRDVMAGGGQPQERLDKVVTLIAESYDAEVCSCYVMRAGEVLELFATHGLLQSAVHNTRLRVGEGLVGEIAAHARPIALADAWSHPAFAYRPETGEELYHSLMGVPIVRGGRVVGVLVVQNREERTYHEEAVETLETVAMVLAELLTVAQLVNRQELLPVDGNALLPLRLEGMGLNGGVGIGVAVLHQPQVRVGRLVSEDPEAEHERVRAALSTLRAEVDGMLDDDTVKTHAGDGFGDFRDVLETYRMFAEDTGWITKINEAISSGLTAEAAVQKVHDDTRVRMAHVSDPYIRERLHDLEDLANRLLYHLVGGEQVSSRGALPDDAVLVCRNLGPTELLDYDRAKLRGLVMEEGSRTMHAVIIARALGVPVVARVGGLLTKVEPYDPIILDGDHGQVFIRPGDDVREAFEKSLKHRRRKLAAYSALKSEPSVTRDGIPVDLMLNAGLLMDLPHLDETGAAGIGLYRTEVPFMARASLPQVEDQQQLYRRILDAAGERPVVFRTLDVGSDKVLPYWHGQPEDNPALGWRSIRISLDRPAILRAQLRALIQAAPGRELRIMFPMISEVSEFVAARRLLDMELEREERLRGPGALPSVLKVGTMLEVPALIWQLPQLLSRIDFISLGSNDLVQFLYACDRGNPKIADRYDVLSPAVLRVVDQIARQCRTAGVPLSICGEMAGRPLEALALIALGVRTLSMTAGGIGPVKMMLRSLDVGGAEEYVRGLMDLPDRSVREKLRFFAQDHGVVLS</sequence>
<accession>A0A286G6R5</accession>
<keyword evidence="6" id="KW-0813">Transport</keyword>
<dbReference type="GO" id="GO:0005737">
    <property type="term" value="C:cytoplasm"/>
    <property type="evidence" value="ECO:0007669"/>
    <property type="project" value="UniProtKB-SubCell"/>
</dbReference>
<comment type="catalytic activity">
    <reaction evidence="1">
        <text>L-histidyl-[protein] + phosphoenolpyruvate = N(pros)-phospho-L-histidyl-[protein] + pyruvate</text>
        <dbReference type="Rhea" id="RHEA:23880"/>
        <dbReference type="Rhea" id="RHEA-COMP:9745"/>
        <dbReference type="Rhea" id="RHEA-COMP:9746"/>
        <dbReference type="ChEBI" id="CHEBI:15361"/>
        <dbReference type="ChEBI" id="CHEBI:29979"/>
        <dbReference type="ChEBI" id="CHEBI:58702"/>
        <dbReference type="ChEBI" id="CHEBI:64837"/>
        <dbReference type="EC" id="2.7.3.9"/>
    </reaction>
</comment>
<dbReference type="PANTHER" id="PTHR46244">
    <property type="entry name" value="PHOSPHOENOLPYRUVATE-PROTEIN PHOSPHOTRANSFERASE"/>
    <property type="match status" value="1"/>
</dbReference>
<evidence type="ECO:0000256" key="1">
    <source>
        <dbReference type="ARBA" id="ARBA00000683"/>
    </source>
</evidence>
<dbReference type="InterPro" id="IPR023151">
    <property type="entry name" value="PEP_util_CS"/>
</dbReference>
<dbReference type="PANTHER" id="PTHR46244:SF6">
    <property type="entry name" value="PHOSPHOENOLPYRUVATE-PROTEIN PHOSPHOTRANSFERASE"/>
    <property type="match status" value="1"/>
</dbReference>
<dbReference type="Pfam" id="PF01590">
    <property type="entry name" value="GAF"/>
    <property type="match status" value="1"/>
</dbReference>
<dbReference type="Pfam" id="PF00391">
    <property type="entry name" value="PEP-utilizers"/>
    <property type="match status" value="1"/>
</dbReference>
<dbReference type="SUPFAM" id="SSF51621">
    <property type="entry name" value="Phosphoenolpyruvate/pyruvate domain"/>
    <property type="match status" value="1"/>
</dbReference>
<comment type="cofactor">
    <cofactor evidence="2">
        <name>Mg(2+)</name>
        <dbReference type="ChEBI" id="CHEBI:18420"/>
    </cofactor>
</comment>
<dbReference type="InterPro" id="IPR000121">
    <property type="entry name" value="PEP_util_C"/>
</dbReference>
<comment type="similarity">
    <text evidence="4">Belongs to the PEP-utilizing enzyme family.</text>
</comment>
<dbReference type="RefSeq" id="WP_245913351.1">
    <property type="nucleotide sequence ID" value="NZ_OCNJ01000001.1"/>
</dbReference>
<name>A0A286G6R5_9PROT</name>
<keyword evidence="11" id="KW-0479">Metal-binding</keyword>
<proteinExistence type="inferred from homology"/>
<keyword evidence="16" id="KW-1185">Reference proteome</keyword>
<protein>
    <recommendedName>
        <fullName evidence="5">phosphoenolpyruvate--protein phosphotransferase</fullName>
        <ecNumber evidence="5">2.7.3.9</ecNumber>
    </recommendedName>
</protein>
<keyword evidence="9 15" id="KW-0808">Transferase</keyword>
<reference evidence="15 16" key="1">
    <citation type="submission" date="2017-09" db="EMBL/GenBank/DDBJ databases">
        <authorList>
            <person name="Ehlers B."/>
            <person name="Leendertz F.H."/>
        </authorList>
    </citation>
    <scope>NUCLEOTIDE SEQUENCE [LARGE SCALE GENOMIC DNA]</scope>
    <source>
        <strain evidence="15 16">USBA 140</strain>
    </source>
</reference>
<keyword evidence="7" id="KW-0963">Cytoplasm</keyword>
<dbReference type="GO" id="GO:0016301">
    <property type="term" value="F:kinase activity"/>
    <property type="evidence" value="ECO:0007669"/>
    <property type="project" value="UniProtKB-KW"/>
</dbReference>
<dbReference type="InterPro" id="IPR029016">
    <property type="entry name" value="GAF-like_dom_sf"/>
</dbReference>
<evidence type="ECO:0000259" key="14">
    <source>
        <dbReference type="SMART" id="SM00065"/>
    </source>
</evidence>
<dbReference type="InterPro" id="IPR008731">
    <property type="entry name" value="PTS_EIN"/>
</dbReference>
<dbReference type="InterPro" id="IPR003018">
    <property type="entry name" value="GAF"/>
</dbReference>
<dbReference type="EMBL" id="OCNJ01000001">
    <property type="protein sequence ID" value="SOD91241.1"/>
    <property type="molecule type" value="Genomic_DNA"/>
</dbReference>
<dbReference type="GO" id="GO:0046872">
    <property type="term" value="F:metal ion binding"/>
    <property type="evidence" value="ECO:0007669"/>
    <property type="project" value="UniProtKB-KW"/>
</dbReference>
<dbReference type="InterPro" id="IPR036637">
    <property type="entry name" value="Phosphohistidine_dom_sf"/>
</dbReference>
<evidence type="ECO:0000256" key="9">
    <source>
        <dbReference type="ARBA" id="ARBA00022679"/>
    </source>
</evidence>
<evidence type="ECO:0000256" key="10">
    <source>
        <dbReference type="ARBA" id="ARBA00022683"/>
    </source>
</evidence>
<evidence type="ECO:0000256" key="11">
    <source>
        <dbReference type="ARBA" id="ARBA00022723"/>
    </source>
</evidence>
<evidence type="ECO:0000256" key="7">
    <source>
        <dbReference type="ARBA" id="ARBA00022490"/>
    </source>
</evidence>
<dbReference type="InterPro" id="IPR006318">
    <property type="entry name" value="PTS_EI-like"/>
</dbReference>
<dbReference type="EC" id="2.7.3.9" evidence="5"/>
<evidence type="ECO:0000313" key="16">
    <source>
        <dbReference type="Proteomes" id="UP000219621"/>
    </source>
</evidence>
<evidence type="ECO:0000256" key="2">
    <source>
        <dbReference type="ARBA" id="ARBA00001946"/>
    </source>
</evidence>
<dbReference type="GO" id="GO:0008965">
    <property type="term" value="F:phosphoenolpyruvate-protein phosphotransferase activity"/>
    <property type="evidence" value="ECO:0007669"/>
    <property type="project" value="UniProtKB-EC"/>
</dbReference>
<dbReference type="Pfam" id="PF05524">
    <property type="entry name" value="PEP-utilisers_N"/>
    <property type="match status" value="1"/>
</dbReference>